<organism evidence="1 2">
    <name type="scientific">Candidatus Argoarchaeum ethanivorans</name>
    <dbReference type="NCBI Taxonomy" id="2608793"/>
    <lineage>
        <taxon>Archaea</taxon>
        <taxon>Methanobacteriati</taxon>
        <taxon>Methanobacteriota</taxon>
        <taxon>Stenosarchaea group</taxon>
        <taxon>Methanomicrobia</taxon>
        <taxon>Methanosarcinales</taxon>
        <taxon>Methanosarcinales incertae sedis</taxon>
        <taxon>GOM Arc I cluster</taxon>
        <taxon>Candidatus Argoarchaeum</taxon>
    </lineage>
</organism>
<name>A0A811TKX7_9EURY</name>
<accession>A0A811TKX7</accession>
<comment type="caution">
    <text evidence="1">The sequence shown here is derived from an EMBL/GenBank/DDBJ whole genome shotgun (WGS) entry which is preliminary data.</text>
</comment>
<evidence type="ECO:0008006" key="3">
    <source>
        <dbReference type="Google" id="ProtNLM"/>
    </source>
</evidence>
<dbReference type="Proteomes" id="UP000634805">
    <property type="component" value="Unassembled WGS sequence"/>
</dbReference>
<dbReference type="EMBL" id="CAJHIS010000061">
    <property type="protein sequence ID" value="CAD6495108.1"/>
    <property type="molecule type" value="Genomic_DNA"/>
</dbReference>
<dbReference type="AlphaFoldDB" id="A0A811TKX7"/>
<evidence type="ECO:0000313" key="2">
    <source>
        <dbReference type="Proteomes" id="UP000634805"/>
    </source>
</evidence>
<dbReference type="InterPro" id="IPR027417">
    <property type="entry name" value="P-loop_NTPase"/>
</dbReference>
<dbReference type="SUPFAM" id="SSF52540">
    <property type="entry name" value="P-loop containing nucleoside triphosphate hydrolases"/>
    <property type="match status" value="1"/>
</dbReference>
<protein>
    <recommendedName>
        <fullName evidence="3">Orc1-like AAA ATPase domain-containing protein</fullName>
    </recommendedName>
</protein>
<evidence type="ECO:0000313" key="1">
    <source>
        <dbReference type="EMBL" id="CAD6495108.1"/>
    </source>
</evidence>
<proteinExistence type="predicted"/>
<sequence>MKLWVGCDLRGITDHIIPKVNVMQARTLKDAIRVFDPRKTLDKEDLNEYHTDRILNRKEDPAITKLKTYLDADAQKILFSGHRGCGKSTELNKLALDLEKERPGLLIVKYNVTDVLDVFDLDYSDVLFSLAYQLYHRAETIGVEIDESVVNNIKEFVGCVTRDVEEIKEKRMGLGVMFQKLFVGKYQQERLTRETVRKQLKPRISRLIELINSMVVQIKLAGYGALIIIDGIDNSPLDIGKNLYYGFGQVLSKPDCAIIYTIPISVVYSSEFTVIQQSFDKTVILPNITVTNPDGSQNEDGVSIFSNLSERRMRPDLIGEDALRYAIRMSAGITREFVRTIKDSCVEAIVRGGNRIICDDVRRAVADRKNDFKRILSKKTQYVALKEVHNTKSIYIDDENIRAEIPGLLHNLSIVEYNGNIWWDVHPVVLLILDGVDDRVR</sequence>
<gene>
    <name evidence="1" type="ORF">EMLJLAPB_01200</name>
</gene>
<reference evidence="1" key="1">
    <citation type="submission" date="2020-10" db="EMBL/GenBank/DDBJ databases">
        <authorList>
            <person name="Hahn C.J."/>
            <person name="Laso-Perez R."/>
            <person name="Vulcano F."/>
            <person name="Vaziourakis K.-M."/>
            <person name="Stokke R."/>
            <person name="Steen I.H."/>
            <person name="Teske A."/>
            <person name="Boetius A."/>
            <person name="Liebeke M."/>
            <person name="Amann R."/>
            <person name="Knittel K."/>
        </authorList>
    </citation>
    <scope>NUCLEOTIDE SEQUENCE</scope>
    <source>
        <strain evidence="1">Gfbio:e3339647-f889-4370-9287-4fb5cb688e4c:AG392D22_GoMArc1</strain>
    </source>
</reference>